<evidence type="ECO:0000313" key="3">
    <source>
        <dbReference type="Proteomes" id="UP000199227"/>
    </source>
</evidence>
<evidence type="ECO:0000256" key="1">
    <source>
        <dbReference type="ARBA" id="ARBA00022649"/>
    </source>
</evidence>
<organism evidence="2 3">
    <name type="scientific">Hydrogenimonas thermophila</name>
    <dbReference type="NCBI Taxonomy" id="223786"/>
    <lineage>
        <taxon>Bacteria</taxon>
        <taxon>Pseudomonadati</taxon>
        <taxon>Campylobacterota</taxon>
        <taxon>Epsilonproteobacteria</taxon>
        <taxon>Campylobacterales</taxon>
        <taxon>Hydrogenimonadaceae</taxon>
        <taxon>Hydrogenimonas</taxon>
    </lineage>
</organism>
<dbReference type="InterPro" id="IPR035093">
    <property type="entry name" value="RelE/ParE_toxin_dom_sf"/>
</dbReference>
<name>A0A1I5U065_9BACT</name>
<gene>
    <name evidence="2" type="ORF">SAMN05216234_1524</name>
</gene>
<dbReference type="RefSeq" id="WP_092913999.1">
    <property type="nucleotide sequence ID" value="NZ_FOXB01000052.1"/>
</dbReference>
<dbReference type="STRING" id="223786.SAMN05216234_1524"/>
<dbReference type="Gene3D" id="3.30.2310.20">
    <property type="entry name" value="RelE-like"/>
    <property type="match status" value="1"/>
</dbReference>
<dbReference type="Proteomes" id="UP000199227">
    <property type="component" value="Unassembled WGS sequence"/>
</dbReference>
<accession>A0A1I5U065</accession>
<proteinExistence type="predicted"/>
<reference evidence="2 3" key="1">
    <citation type="submission" date="2016-10" db="EMBL/GenBank/DDBJ databases">
        <authorList>
            <person name="de Groot N.N."/>
        </authorList>
    </citation>
    <scope>NUCLEOTIDE SEQUENCE [LARGE SCALE GENOMIC DNA]</scope>
    <source>
        <strain evidence="2 3">EP1-55-1</strain>
    </source>
</reference>
<dbReference type="OrthoDB" id="1362197at2"/>
<dbReference type="EMBL" id="FOXB01000052">
    <property type="protein sequence ID" value="SFP88659.1"/>
    <property type="molecule type" value="Genomic_DNA"/>
</dbReference>
<keyword evidence="1" id="KW-1277">Toxin-antitoxin system</keyword>
<dbReference type="Pfam" id="PF05016">
    <property type="entry name" value="ParE_toxin"/>
    <property type="match status" value="1"/>
</dbReference>
<dbReference type="AlphaFoldDB" id="A0A1I5U065"/>
<sequence>MKINRSRRYTNNLFKILEYIAKDKISASENFKNELDQLIDNLPNFPFKYRKSKYFNNKNIRDMIYKGYTIVYRVNLPKNRIDIINIFNKNKPPLKNNNKT</sequence>
<protein>
    <submittedName>
        <fullName evidence="2">ParE toxin of type II toxin-antitoxin system, parDE</fullName>
    </submittedName>
</protein>
<dbReference type="InterPro" id="IPR007712">
    <property type="entry name" value="RelE/ParE_toxin"/>
</dbReference>
<keyword evidence="3" id="KW-1185">Reference proteome</keyword>
<evidence type="ECO:0000313" key="2">
    <source>
        <dbReference type="EMBL" id="SFP88659.1"/>
    </source>
</evidence>